<dbReference type="STRING" id="741276.A0A2S5BHJ2"/>
<comment type="subunit">
    <text evidence="9">Component of the ER-mitochondria encounter structure (ERMES) or MDM complex, composed of MMM1, MDM10, MDM12 and MDM34. A MMM1 homodimer associates with one molecule of MDM12 on each side in a pairwise head-to-tail manner, and the SMP-LTD domains of MMM1 and MDM12 generate a continuous hydrophobic tunnel for phospholipid trafficking.</text>
</comment>
<sequence length="287" mass="30810">MSIELDWSTVDYELTRSVHAFLSTAFAESALPDFVGPVSLDHFSFGSEHPDVQILDITDIDKTFLLAPDDLDDDNDDDDNDALAPPPPRSRSHSHSHSYSRNTSQHSDGAGVPIAPAHPLPPPPPASSAPSPSFQLLVRISYSGNLSLALSTSLKINYPAPGFMSLPLQLSLTDLAFKGVLVVAFEGGKNRVHISLVEAQDSDDATAAASSTDKPHLTTGAATTTTAAKRAANATRFLKSAHIESRVGNADKHVLRNVGKVEKFVLDVARTTLENELAFPNFQTIMF</sequence>
<evidence type="ECO:0000256" key="4">
    <source>
        <dbReference type="ARBA" id="ARBA00022824"/>
    </source>
</evidence>
<reference evidence="12 13" key="1">
    <citation type="journal article" date="2018" name="Front. Microbiol.">
        <title>Prospects for Fungal Bioremediation of Acidic Radioactive Waste Sites: Characterization and Genome Sequence of Rhodotorula taiwanensis MD1149.</title>
        <authorList>
            <person name="Tkavc R."/>
            <person name="Matrosova V.Y."/>
            <person name="Grichenko O.E."/>
            <person name="Gostincar C."/>
            <person name="Volpe R.P."/>
            <person name="Klimenkova P."/>
            <person name="Gaidamakova E.K."/>
            <person name="Zhou C.E."/>
            <person name="Stewart B.J."/>
            <person name="Lyman M.G."/>
            <person name="Malfatti S.A."/>
            <person name="Rubinfeld B."/>
            <person name="Courtot M."/>
            <person name="Singh J."/>
            <person name="Dalgard C.L."/>
            <person name="Hamilton T."/>
            <person name="Frey K.G."/>
            <person name="Gunde-Cimerman N."/>
            <person name="Dugan L."/>
            <person name="Daly M.J."/>
        </authorList>
    </citation>
    <scope>NUCLEOTIDE SEQUENCE [LARGE SCALE GENOMIC DNA]</scope>
    <source>
        <strain evidence="12 13">MD1149</strain>
    </source>
</reference>
<dbReference type="GO" id="GO:0005789">
    <property type="term" value="C:endoplasmic reticulum membrane"/>
    <property type="evidence" value="ECO:0007669"/>
    <property type="project" value="UniProtKB-SubCell"/>
</dbReference>
<organism evidence="12 13">
    <name type="scientific">Rhodotorula taiwanensis</name>
    <dbReference type="NCBI Taxonomy" id="741276"/>
    <lineage>
        <taxon>Eukaryota</taxon>
        <taxon>Fungi</taxon>
        <taxon>Dikarya</taxon>
        <taxon>Basidiomycota</taxon>
        <taxon>Pucciniomycotina</taxon>
        <taxon>Microbotryomycetes</taxon>
        <taxon>Sporidiobolales</taxon>
        <taxon>Sporidiobolaceae</taxon>
        <taxon>Rhodotorula</taxon>
    </lineage>
</organism>
<keyword evidence="5" id="KW-0445">Lipid transport</keyword>
<keyword evidence="4 9" id="KW-0256">Endoplasmic reticulum</keyword>
<keyword evidence="6" id="KW-0446">Lipid-binding</keyword>
<gene>
    <name evidence="9" type="primary">MDM12</name>
    <name evidence="12" type="ORF">BMF94_0444</name>
</gene>
<comment type="subcellular location">
    <subcellularLocation>
        <location evidence="1">Membrane</location>
    </subcellularLocation>
    <subcellularLocation>
        <location evidence="9">Mitochondrion outer membrane</location>
        <topology evidence="9">Peripheral membrane protein</topology>
        <orientation evidence="9">Cytoplasmic side</orientation>
    </subcellularLocation>
    <subcellularLocation>
        <location evidence="9">Endoplasmic reticulum membrane</location>
        <topology evidence="9">Peripheral membrane protein</topology>
        <orientation evidence="9">Cytoplasmic side</orientation>
    </subcellularLocation>
    <text evidence="9">The ERMES/MDM complex localizes to a few discrete foci (around 10 per single cell), that represent mitochondria-endoplasmic reticulum junctions. These foci are often found next to mtDNA nucleoids.</text>
</comment>
<dbReference type="PROSITE" id="PS51847">
    <property type="entry name" value="SMP"/>
    <property type="match status" value="1"/>
</dbReference>
<comment type="similarity">
    <text evidence="9">Belongs to the MDM12 family.</text>
</comment>
<evidence type="ECO:0000256" key="2">
    <source>
        <dbReference type="ARBA" id="ARBA00022448"/>
    </source>
</evidence>
<evidence type="ECO:0000259" key="11">
    <source>
        <dbReference type="PROSITE" id="PS51847"/>
    </source>
</evidence>
<dbReference type="PANTHER" id="PTHR28204:SF1">
    <property type="entry name" value="MITOCHONDRIAL DISTRIBUTION AND MORPHOLOGY PROTEIN 12"/>
    <property type="match status" value="1"/>
</dbReference>
<dbReference type="HAMAP" id="MF_03104">
    <property type="entry name" value="Mdm12"/>
    <property type="match status" value="1"/>
</dbReference>
<dbReference type="Pfam" id="PF26544">
    <property type="entry name" value="Mdm12"/>
    <property type="match status" value="1"/>
</dbReference>
<dbReference type="OrthoDB" id="3356905at2759"/>
<dbReference type="GO" id="GO:0015914">
    <property type="term" value="P:phospholipid transport"/>
    <property type="evidence" value="ECO:0007669"/>
    <property type="project" value="TreeGrafter"/>
</dbReference>
<keyword evidence="2" id="KW-0813">Transport</keyword>
<dbReference type="GO" id="GO:1990456">
    <property type="term" value="P:mitochondrion-endoplasmic reticulum membrane tethering"/>
    <property type="evidence" value="ECO:0007669"/>
    <property type="project" value="TreeGrafter"/>
</dbReference>
<keyword evidence="8 9" id="KW-0472">Membrane</keyword>
<evidence type="ECO:0000256" key="8">
    <source>
        <dbReference type="ARBA" id="ARBA00023136"/>
    </source>
</evidence>
<dbReference type="GO" id="GO:0045040">
    <property type="term" value="P:protein insertion into mitochondrial outer membrane"/>
    <property type="evidence" value="ECO:0007669"/>
    <property type="project" value="UniProtKB-UniRule"/>
</dbReference>
<accession>A0A2S5BHJ2</accession>
<evidence type="ECO:0000256" key="1">
    <source>
        <dbReference type="ARBA" id="ARBA00004370"/>
    </source>
</evidence>
<protein>
    <recommendedName>
        <fullName evidence="9">Mitochondrial distribution and morphology protein 12</fullName>
    </recommendedName>
    <alternativeName>
        <fullName evidence="9">Mitochondrial inheritance component MDM12</fullName>
    </alternativeName>
</protein>
<evidence type="ECO:0000313" key="13">
    <source>
        <dbReference type="Proteomes" id="UP000237144"/>
    </source>
</evidence>
<keyword evidence="13" id="KW-1185">Reference proteome</keyword>
<dbReference type="EMBL" id="PJQD01000005">
    <property type="protein sequence ID" value="POY76249.1"/>
    <property type="molecule type" value="Genomic_DNA"/>
</dbReference>
<feature type="region of interest" description="Disordered" evidence="10">
    <location>
        <begin position="68"/>
        <end position="131"/>
    </location>
</feature>
<dbReference type="GO" id="GO:0008289">
    <property type="term" value="F:lipid binding"/>
    <property type="evidence" value="ECO:0007669"/>
    <property type="project" value="UniProtKB-KW"/>
</dbReference>
<evidence type="ECO:0000256" key="9">
    <source>
        <dbReference type="HAMAP-Rule" id="MF_03104"/>
    </source>
</evidence>
<evidence type="ECO:0000256" key="5">
    <source>
        <dbReference type="ARBA" id="ARBA00023055"/>
    </source>
</evidence>
<keyword evidence="3 9" id="KW-1000">Mitochondrion outer membrane</keyword>
<evidence type="ECO:0000256" key="7">
    <source>
        <dbReference type="ARBA" id="ARBA00023128"/>
    </source>
</evidence>
<comment type="function">
    <text evidence="9">Component of the ERMES/MDM complex, which serves as a molecular tether to connect the endoplasmic reticulum (ER) and mitochondria. Components of this complex are involved in the control of mitochondrial shape and protein biogenesis, and function in nonvesicular lipid trafficking between the ER and mitochondria. MDM12 is required for the interaction of the ER-resident membrane protein MMM1 and the outer mitochondrial membrane-resident beta-barrel protein MDM10. The MDM12-MMM1 subcomplex functions in the major beta-barrel assembly pathway that is responsible for biogenesis of all mitochondrial outer membrane beta-barrel proteins, and acts in a late step after the SAM complex. The MDM10-MDM12-MMM1 subcomplex further acts in the TOM40-specific pathway after the action of the MDM12-MMM1 complex. Essential for establishing and maintaining the structure of mitochondria and maintenance of mtDNA nucleoids.</text>
</comment>
<dbReference type="GO" id="GO:0032865">
    <property type="term" value="C:ERMES complex"/>
    <property type="evidence" value="ECO:0007669"/>
    <property type="project" value="UniProtKB-UniRule"/>
</dbReference>
<feature type="compositionally biased region" description="Acidic residues" evidence="10">
    <location>
        <begin position="69"/>
        <end position="81"/>
    </location>
</feature>
<dbReference type="Proteomes" id="UP000237144">
    <property type="component" value="Unassembled WGS sequence"/>
</dbReference>
<comment type="caution">
    <text evidence="12">The sequence shown here is derived from an EMBL/GenBank/DDBJ whole genome shotgun (WGS) entry which is preliminary data.</text>
</comment>
<evidence type="ECO:0000256" key="3">
    <source>
        <dbReference type="ARBA" id="ARBA00022787"/>
    </source>
</evidence>
<feature type="domain" description="SMP-LTD" evidence="11">
    <location>
        <begin position="1"/>
        <end position="287"/>
    </location>
</feature>
<dbReference type="InterPro" id="IPR027532">
    <property type="entry name" value="Mdm12"/>
</dbReference>
<dbReference type="AlphaFoldDB" id="A0A2S5BHJ2"/>
<evidence type="ECO:0000256" key="6">
    <source>
        <dbReference type="ARBA" id="ARBA00023121"/>
    </source>
</evidence>
<feature type="compositionally biased region" description="Pro residues" evidence="10">
    <location>
        <begin position="116"/>
        <end position="127"/>
    </location>
</feature>
<proteinExistence type="inferred from homology"/>
<dbReference type="PANTHER" id="PTHR28204">
    <property type="entry name" value="MITOCHONDRIAL DISTRIBUTION AND MORPHOLOGY PROTEIN 12"/>
    <property type="match status" value="1"/>
</dbReference>
<dbReference type="InterPro" id="IPR031468">
    <property type="entry name" value="SMP_LBD"/>
</dbReference>
<name>A0A2S5BHJ2_9BASI</name>
<dbReference type="CDD" id="cd21672">
    <property type="entry name" value="SMP_Mdm12"/>
    <property type="match status" value="1"/>
</dbReference>
<keyword evidence="7 9" id="KW-0496">Mitochondrion</keyword>
<evidence type="ECO:0000313" key="12">
    <source>
        <dbReference type="EMBL" id="POY76249.1"/>
    </source>
</evidence>
<evidence type="ECO:0000256" key="10">
    <source>
        <dbReference type="SAM" id="MobiDB-lite"/>
    </source>
</evidence>